<evidence type="ECO:0000313" key="4">
    <source>
        <dbReference type="Proteomes" id="UP000596742"/>
    </source>
</evidence>
<feature type="domain" description="Peptidase M14" evidence="2">
    <location>
        <begin position="7"/>
        <end position="132"/>
    </location>
</feature>
<keyword evidence="3" id="KW-0121">Carboxypeptidase</keyword>
<evidence type="ECO:0000313" key="3">
    <source>
        <dbReference type="EMBL" id="VDI51327.1"/>
    </source>
</evidence>
<dbReference type="Gene3D" id="3.40.630.10">
    <property type="entry name" value="Zn peptidases"/>
    <property type="match status" value="1"/>
</dbReference>
<feature type="non-terminal residue" evidence="3">
    <location>
        <position position="1"/>
    </location>
</feature>
<protein>
    <submittedName>
        <fullName evidence="3">Carboxypeptidase D</fullName>
        <ecNumber evidence="3">3.4.17.22</ecNumber>
    </submittedName>
</protein>
<reference evidence="3" key="1">
    <citation type="submission" date="2018-11" db="EMBL/GenBank/DDBJ databases">
        <authorList>
            <person name="Alioto T."/>
            <person name="Alioto T."/>
        </authorList>
    </citation>
    <scope>NUCLEOTIDE SEQUENCE</scope>
</reference>
<comment type="caution">
    <text evidence="3">The sequence shown here is derived from an EMBL/GenBank/DDBJ whole genome shotgun (WGS) entry which is preliminary data.</text>
</comment>
<dbReference type="GO" id="GO:0006508">
    <property type="term" value="P:proteolysis"/>
    <property type="evidence" value="ECO:0007669"/>
    <property type="project" value="InterPro"/>
</dbReference>
<evidence type="ECO:0000256" key="1">
    <source>
        <dbReference type="ARBA" id="ARBA00005988"/>
    </source>
</evidence>
<name>A0A8B6FMW3_MYTGA</name>
<proteinExistence type="inferred from homology"/>
<dbReference type="Proteomes" id="UP000596742">
    <property type="component" value="Unassembled WGS sequence"/>
</dbReference>
<dbReference type="GO" id="GO:0004181">
    <property type="term" value="F:metallocarboxypeptidase activity"/>
    <property type="evidence" value="ECO:0007669"/>
    <property type="project" value="UniProtKB-EC"/>
</dbReference>
<dbReference type="InterPro" id="IPR000834">
    <property type="entry name" value="Peptidase_M14"/>
</dbReference>
<dbReference type="OrthoDB" id="10249045at2759"/>
<organism evidence="3 4">
    <name type="scientific">Mytilus galloprovincialis</name>
    <name type="common">Mediterranean mussel</name>
    <dbReference type="NCBI Taxonomy" id="29158"/>
    <lineage>
        <taxon>Eukaryota</taxon>
        <taxon>Metazoa</taxon>
        <taxon>Spiralia</taxon>
        <taxon>Lophotrochozoa</taxon>
        <taxon>Mollusca</taxon>
        <taxon>Bivalvia</taxon>
        <taxon>Autobranchia</taxon>
        <taxon>Pteriomorphia</taxon>
        <taxon>Mytilida</taxon>
        <taxon>Mytiloidea</taxon>
        <taxon>Mytilidae</taxon>
        <taxon>Mytilinae</taxon>
        <taxon>Mytilus</taxon>
    </lineage>
</organism>
<sequence>MEHVNMTSHVVNILLSQMKEHKFSTVLSLDSGGLFMVLPWQQSRDGVAVTPDDEIFQLLSRGYTEAYPDMYKTDVCKTSRSHGIFHGADFGTGSTGVLDKMYMDYHSYMVSAHISCCRVPAGNQLGQNKLKTMNDGNQNEFLPHSNFMKFI</sequence>
<dbReference type="SUPFAM" id="SSF53187">
    <property type="entry name" value="Zn-dependent exopeptidases"/>
    <property type="match status" value="1"/>
</dbReference>
<accession>A0A8B6FMW3</accession>
<evidence type="ECO:0000259" key="2">
    <source>
        <dbReference type="Pfam" id="PF00246"/>
    </source>
</evidence>
<dbReference type="AlphaFoldDB" id="A0A8B6FMW3"/>
<gene>
    <name evidence="3" type="ORF">MGAL_10B032582</name>
</gene>
<keyword evidence="4" id="KW-1185">Reference proteome</keyword>
<keyword evidence="3" id="KW-0378">Hydrolase</keyword>
<keyword evidence="3" id="KW-0645">Protease</keyword>
<dbReference type="EC" id="3.4.17.22" evidence="3"/>
<dbReference type="Pfam" id="PF00246">
    <property type="entry name" value="Peptidase_M14"/>
    <property type="match status" value="1"/>
</dbReference>
<comment type="similarity">
    <text evidence="1">Belongs to the peptidase M14 family.</text>
</comment>
<dbReference type="EMBL" id="UYJE01007043">
    <property type="protein sequence ID" value="VDI51327.1"/>
    <property type="molecule type" value="Genomic_DNA"/>
</dbReference>
<dbReference type="GO" id="GO:0008270">
    <property type="term" value="F:zinc ion binding"/>
    <property type="evidence" value="ECO:0007669"/>
    <property type="project" value="InterPro"/>
</dbReference>